<evidence type="ECO:0000256" key="4">
    <source>
        <dbReference type="ARBA" id="ARBA00023128"/>
    </source>
</evidence>
<keyword evidence="4" id="KW-0496">Mitochondrion</keyword>
<feature type="compositionally biased region" description="Polar residues" evidence="6">
    <location>
        <begin position="170"/>
        <end position="186"/>
    </location>
</feature>
<dbReference type="PANTHER" id="PTHR15751">
    <property type="entry name" value="TRAFFICKING KINESIN-BINDING PROTEIN"/>
    <property type="match status" value="1"/>
</dbReference>
<dbReference type="AlphaFoldDB" id="A0A210QRH1"/>
<dbReference type="EMBL" id="NEDP02002280">
    <property type="protein sequence ID" value="OWF51346.1"/>
    <property type="molecule type" value="Genomic_DNA"/>
</dbReference>
<accession>A0A210QRH1</accession>
<evidence type="ECO:0000313" key="10">
    <source>
        <dbReference type="Proteomes" id="UP000242188"/>
    </source>
</evidence>
<dbReference type="GO" id="GO:0031410">
    <property type="term" value="C:cytoplasmic vesicle"/>
    <property type="evidence" value="ECO:0007669"/>
    <property type="project" value="TreeGrafter"/>
</dbReference>
<organism evidence="9 10">
    <name type="scientific">Mizuhopecten yessoensis</name>
    <name type="common">Japanese scallop</name>
    <name type="synonym">Patinopecten yessoensis</name>
    <dbReference type="NCBI Taxonomy" id="6573"/>
    <lineage>
        <taxon>Eukaryota</taxon>
        <taxon>Metazoa</taxon>
        <taxon>Spiralia</taxon>
        <taxon>Lophotrochozoa</taxon>
        <taxon>Mollusca</taxon>
        <taxon>Bivalvia</taxon>
        <taxon>Autobranchia</taxon>
        <taxon>Pteriomorphia</taxon>
        <taxon>Pectinida</taxon>
        <taxon>Pectinoidea</taxon>
        <taxon>Pectinidae</taxon>
        <taxon>Mizuhopecten</taxon>
    </lineage>
</organism>
<feature type="region of interest" description="Disordered" evidence="6">
    <location>
        <begin position="437"/>
        <end position="474"/>
    </location>
</feature>
<evidence type="ECO:0000256" key="3">
    <source>
        <dbReference type="ARBA" id="ARBA00023054"/>
    </source>
</evidence>
<dbReference type="InterPro" id="IPR022154">
    <property type="entry name" value="TRAK1/2_C"/>
</dbReference>
<dbReference type="PANTHER" id="PTHR15751:SF12">
    <property type="entry name" value="TRAFFICKING KINESIN-BINDING PROTEIN MILT"/>
    <property type="match status" value="1"/>
</dbReference>
<evidence type="ECO:0000256" key="1">
    <source>
        <dbReference type="ARBA" id="ARBA00004173"/>
    </source>
</evidence>
<dbReference type="STRING" id="6573.A0A210QRH1"/>
<evidence type="ECO:0000256" key="2">
    <source>
        <dbReference type="ARBA" id="ARBA00007007"/>
    </source>
</evidence>
<dbReference type="GO" id="GO:0005739">
    <property type="term" value="C:mitochondrion"/>
    <property type="evidence" value="ECO:0007669"/>
    <property type="project" value="UniProtKB-SubCell"/>
</dbReference>
<feature type="domain" description="HAP1 N-terminal" evidence="8">
    <location>
        <begin position="35"/>
        <end position="337"/>
    </location>
</feature>
<reference evidence="9 10" key="1">
    <citation type="journal article" date="2017" name="Nat. Ecol. Evol.">
        <title>Scallop genome provides insights into evolution of bilaterian karyotype and development.</title>
        <authorList>
            <person name="Wang S."/>
            <person name="Zhang J."/>
            <person name="Jiao W."/>
            <person name="Li J."/>
            <person name="Xun X."/>
            <person name="Sun Y."/>
            <person name="Guo X."/>
            <person name="Huan P."/>
            <person name="Dong B."/>
            <person name="Zhang L."/>
            <person name="Hu X."/>
            <person name="Sun X."/>
            <person name="Wang J."/>
            <person name="Zhao C."/>
            <person name="Wang Y."/>
            <person name="Wang D."/>
            <person name="Huang X."/>
            <person name="Wang R."/>
            <person name="Lv J."/>
            <person name="Li Y."/>
            <person name="Zhang Z."/>
            <person name="Liu B."/>
            <person name="Lu W."/>
            <person name="Hui Y."/>
            <person name="Liang J."/>
            <person name="Zhou Z."/>
            <person name="Hou R."/>
            <person name="Li X."/>
            <person name="Liu Y."/>
            <person name="Li H."/>
            <person name="Ning X."/>
            <person name="Lin Y."/>
            <person name="Zhao L."/>
            <person name="Xing Q."/>
            <person name="Dou J."/>
            <person name="Li Y."/>
            <person name="Mao J."/>
            <person name="Guo H."/>
            <person name="Dou H."/>
            <person name="Li T."/>
            <person name="Mu C."/>
            <person name="Jiang W."/>
            <person name="Fu Q."/>
            <person name="Fu X."/>
            <person name="Miao Y."/>
            <person name="Liu J."/>
            <person name="Yu Q."/>
            <person name="Li R."/>
            <person name="Liao H."/>
            <person name="Li X."/>
            <person name="Kong Y."/>
            <person name="Jiang Z."/>
            <person name="Chourrout D."/>
            <person name="Li R."/>
            <person name="Bao Z."/>
        </authorList>
    </citation>
    <scope>NUCLEOTIDE SEQUENCE [LARGE SCALE GENOMIC DNA]</scope>
    <source>
        <strain evidence="9 10">PY_sf001</strain>
    </source>
</reference>
<dbReference type="GO" id="GO:0047496">
    <property type="term" value="P:vesicle transport along microtubule"/>
    <property type="evidence" value="ECO:0007669"/>
    <property type="project" value="TreeGrafter"/>
</dbReference>
<feature type="coiled-coil region" evidence="5">
    <location>
        <begin position="95"/>
        <end position="157"/>
    </location>
</feature>
<protein>
    <submittedName>
        <fullName evidence="9">Trafficking kinesin-binding protein 1</fullName>
    </submittedName>
</protein>
<evidence type="ECO:0000256" key="5">
    <source>
        <dbReference type="SAM" id="Coils"/>
    </source>
</evidence>
<dbReference type="OrthoDB" id="10067624at2759"/>
<dbReference type="SMART" id="SM01423">
    <property type="entry name" value="Milton"/>
    <property type="match status" value="1"/>
</dbReference>
<evidence type="ECO:0000256" key="6">
    <source>
        <dbReference type="SAM" id="MobiDB-lite"/>
    </source>
</evidence>
<feature type="region of interest" description="Disordered" evidence="6">
    <location>
        <begin position="170"/>
        <end position="189"/>
    </location>
</feature>
<dbReference type="GO" id="GO:0006605">
    <property type="term" value="P:protein targeting"/>
    <property type="evidence" value="ECO:0007669"/>
    <property type="project" value="TreeGrafter"/>
</dbReference>
<evidence type="ECO:0000259" key="8">
    <source>
        <dbReference type="SMART" id="SM01424"/>
    </source>
</evidence>
<dbReference type="InterPro" id="IPR006933">
    <property type="entry name" value="HAP1_N"/>
</dbReference>
<sequence length="930" mass="102496">MHFKPISSLNDAESEVSDVCNSADLPEVEIFSLIEEQIPKYRLRADTITNFCGYENEDWIQTPIIPLDQDIELTTEQIAETLKYFILCAERVTQMTRAYNDIEAVNRLLEEKERDLELAARIGQTLLQKNQDLTDKNESLEEQVSQATEKLNQFRHEILRKDELLQALTHSESDSTPTEDSPNGNTEGLYALGASSLQKKVKSLEQENVKLRIETVQLSAETSDFEEKEQKLVSDCLEQLGEVKDQIAVYSQELAQKTEETYLQKEEITNLLAQLVDLQRKCKVLTAENLELQKHLEASQSAQKHLTKELAEYKDKHDEVLELLEENQEELRRLRRQHKPNVAKHSYLSTSLLSIPNDSIASELESSLKSEIDYPVGYSPAERKVHNWRIFETAKAAKKASNKHNGISNSNSFGTEKTSGISGMSCMSGLSTLSLNDSLDSGAHSPRMSGAHSPRMSGAASSVGRPSTASAGMSNRSSMYFSECESVQSDGYTADLDSLYGDVKKHSLGRPGIPGSNDLETALRKLSIRRANELNEEDFFEDEEKRKRQRHRSDTSRSDAQESTDTTGMCQTPDSTLSTGSFRSGFSQLSYPGSNNPHYRLPEKLKIIKPLEGSVTLRHWQQLATPHLGGIFESRPGVQIKGERKLDMDEEVYNLSDFEEDDDYEDNTECYKRFQESSTINTYTNSTVKHPTQLVGEDGSELDSDIDCVESTSTKLSTPRLSSMVQSSGTTTYSMSLGLAAILNERDFLSPTDNKPQTSGSKQSRSGCLVSESHFDLEKSKAQALTVTSSSGASVSLTTSSPTKMSAEKPNSLSGVDYQEANILSRIKNTGFSLYGYLGKLGQRSDSVVSLPTHLHDNTKVSQEGAIPKVSVCSVPTQSSSVDNLVTIASATEGGSEASKSTSTSAIFGSGASGGGVLGALTSIRKSGIF</sequence>
<dbReference type="Proteomes" id="UP000242188">
    <property type="component" value="Unassembled WGS sequence"/>
</dbReference>
<comment type="similarity">
    <text evidence="2">Belongs to the milton family.</text>
</comment>
<gene>
    <name evidence="9" type="ORF">KP79_PYT24696</name>
</gene>
<keyword evidence="10" id="KW-1185">Reference proteome</keyword>
<keyword evidence="3 5" id="KW-0175">Coiled coil</keyword>
<proteinExistence type="inferred from homology"/>
<evidence type="ECO:0000259" key="7">
    <source>
        <dbReference type="SMART" id="SM01423"/>
    </source>
</evidence>
<dbReference type="GO" id="GO:0017022">
    <property type="term" value="F:myosin binding"/>
    <property type="evidence" value="ECO:0007669"/>
    <property type="project" value="TreeGrafter"/>
</dbReference>
<name>A0A210QRH1_MIZYE</name>
<dbReference type="SMART" id="SM01424">
    <property type="entry name" value="HAP1_N"/>
    <property type="match status" value="1"/>
</dbReference>
<dbReference type="Pfam" id="PF12448">
    <property type="entry name" value="Milton"/>
    <property type="match status" value="1"/>
</dbReference>
<comment type="subcellular location">
    <subcellularLocation>
        <location evidence="1">Mitochondrion</location>
    </subcellularLocation>
</comment>
<feature type="compositionally biased region" description="Polar residues" evidence="6">
    <location>
        <begin position="464"/>
        <end position="474"/>
    </location>
</feature>
<dbReference type="GO" id="GO:0048311">
    <property type="term" value="P:mitochondrion distribution"/>
    <property type="evidence" value="ECO:0007669"/>
    <property type="project" value="TreeGrafter"/>
</dbReference>
<feature type="domain" description="Trafficking kinesin-binding protein C-terminal" evidence="7">
    <location>
        <begin position="421"/>
        <end position="614"/>
    </location>
</feature>
<feature type="region of interest" description="Disordered" evidence="6">
    <location>
        <begin position="791"/>
        <end position="811"/>
    </location>
</feature>
<dbReference type="InterPro" id="IPR051946">
    <property type="entry name" value="Intracell_Traff-Reg"/>
</dbReference>
<feature type="region of interest" description="Disordered" evidence="6">
    <location>
        <begin position="539"/>
        <end position="576"/>
    </location>
</feature>
<feature type="coiled-coil region" evidence="5">
    <location>
        <begin position="194"/>
        <end position="337"/>
    </location>
</feature>
<comment type="caution">
    <text evidence="9">The sequence shown here is derived from an EMBL/GenBank/DDBJ whole genome shotgun (WGS) entry which is preliminary data.</text>
</comment>
<feature type="compositionally biased region" description="Low complexity" evidence="6">
    <location>
        <begin position="791"/>
        <end position="801"/>
    </location>
</feature>
<feature type="compositionally biased region" description="Polar residues" evidence="6">
    <location>
        <begin position="561"/>
        <end position="576"/>
    </location>
</feature>
<evidence type="ECO:0000313" key="9">
    <source>
        <dbReference type="EMBL" id="OWF51346.1"/>
    </source>
</evidence>
<dbReference type="Pfam" id="PF04849">
    <property type="entry name" value="HAP1_N"/>
    <property type="match status" value="1"/>
</dbReference>